<proteinExistence type="predicted"/>
<accession>A0A504YVX4</accession>
<evidence type="ECO:0000256" key="1">
    <source>
        <dbReference type="SAM" id="MobiDB-lite"/>
    </source>
</evidence>
<feature type="region of interest" description="Disordered" evidence="1">
    <location>
        <begin position="841"/>
        <end position="903"/>
    </location>
</feature>
<dbReference type="Proteomes" id="UP000316759">
    <property type="component" value="Unassembled WGS sequence"/>
</dbReference>
<feature type="compositionally biased region" description="Low complexity" evidence="1">
    <location>
        <begin position="1278"/>
        <end position="1288"/>
    </location>
</feature>
<evidence type="ECO:0000313" key="3">
    <source>
        <dbReference type="Proteomes" id="UP000316759"/>
    </source>
</evidence>
<gene>
    <name evidence="2" type="ORF">FGIG_05764</name>
</gene>
<comment type="caution">
    <text evidence="2">The sequence shown here is derived from an EMBL/GenBank/DDBJ whole genome shotgun (WGS) entry which is preliminary data.</text>
</comment>
<evidence type="ECO:0000313" key="2">
    <source>
        <dbReference type="EMBL" id="TPP65573.1"/>
    </source>
</evidence>
<organism evidence="2 3">
    <name type="scientific">Fasciola gigantica</name>
    <name type="common">Giant liver fluke</name>
    <dbReference type="NCBI Taxonomy" id="46835"/>
    <lineage>
        <taxon>Eukaryota</taxon>
        <taxon>Metazoa</taxon>
        <taxon>Spiralia</taxon>
        <taxon>Lophotrochozoa</taxon>
        <taxon>Platyhelminthes</taxon>
        <taxon>Trematoda</taxon>
        <taxon>Digenea</taxon>
        <taxon>Plagiorchiida</taxon>
        <taxon>Echinostomata</taxon>
        <taxon>Echinostomatoidea</taxon>
        <taxon>Fasciolidae</taxon>
        <taxon>Fasciola</taxon>
    </lineage>
</organism>
<dbReference type="EMBL" id="SUNJ01002994">
    <property type="protein sequence ID" value="TPP65573.1"/>
    <property type="molecule type" value="Genomic_DNA"/>
</dbReference>
<feature type="region of interest" description="Disordered" evidence="1">
    <location>
        <begin position="1184"/>
        <end position="1211"/>
    </location>
</feature>
<feature type="region of interest" description="Disordered" evidence="1">
    <location>
        <begin position="1271"/>
        <end position="1338"/>
    </location>
</feature>
<protein>
    <submittedName>
        <fullName evidence="2">Uncharacterized protein</fullName>
    </submittedName>
</protein>
<name>A0A504YVX4_FASGI</name>
<feature type="region of interest" description="Disordered" evidence="1">
    <location>
        <begin position="1362"/>
        <end position="1400"/>
    </location>
</feature>
<keyword evidence="3" id="KW-1185">Reference proteome</keyword>
<dbReference type="OrthoDB" id="6246337at2759"/>
<sequence length="1400" mass="150745">MVDVGRLVEGVLLVKHRGKWRRKLCALEKQATFSSSLRLLVYDEAEKECQFQDVVHAFISFLDPSRQGTLMLVCNYKVRCISFDEFSIMNKWTEVLEANLSYNYFHAELVVASRGSRLAKYAARHPGYRLFSQKRSLQSGWNPNSRARCGLSGKTCGDGYLHVTRDRICFTTGLNCARPRLLATWNFDNDEIVQCGTARLRPRSLGRKTENENESSNAVVCNGSGSASLFFLTAFPDHPEAPGSYLFLSDRATELCEWIEHNNRSAVDQAEWRRITSIAAVLECPNPTNLDHFAGLCSSWDNNFPVQPYLASCAVCNDEILCSVHCPADGDGVEAQEEGPVCSRRGQSHTTSSSGEGIPKDRSHPNPCISAPSDSVMVSTNVNRNLSTEVSAESLCLDAESGESNPTCSVANKKQAEEMHLPDARSLDFHARKLAAMYSRRRFSSHPVTAIRDSGCVSCTCTCGVKHNVSSTQCGRLNTSLQPPPSGNLHGCTHMNSSNRCGFPVSRELQWRQSEPHLVTLSPLPIPSSAIQHYLARRSMCHLENECLRREGAHSATPLKDPFKFSATCRPCCPSHCGEKPLTGSTVPSVRKHTHLSECSTTSASDSVASSEPKCSSSVAETFASSCAALDPLPGALTAIATCVSSSRAPQTTTSHASTTYSGFRWGAYRRRRLPSSWSTTTNAGFITSELANDESASICTGAGKTGHSYISTTAPSAGCSVIYGGSSFPGHSLSSGNSPQFHLTPLHPTCTVIPGSQYFTPHRRHTTSACEAVSFRSGFSSGDGAANGIGSMCSAFAHSSKASLISLTASAIPLWAEAPSKAKPRTGCNYVSREMLASLNSQRKHQHQHNNHSSPPPPSSTQHPRPSSGMGITNSPMNYPANSSTRTHPHPCTPVPEASKETETYTLPHAAELRSITAAPLLSQYTESASVSSQITGRPYINMVPPSHRSGLKPIDECQLTSSDRTSNSEHPLVQCSVVEPSLISIPSCSNGPSLENTNDLGDATALLTCASISNTGCSSNVHCSYVNFTSCVIPVNRGGHTDQNLSVCTQSSQYINIASAQNTLRPCLTDLRSGRCTSSSPIASVPPRCQCHRKESKENHATASSVSCSSSRYCVTDSPGLGRSACYTPLCLHRNHSTPVTSTESCQKERVSSTLPVSTVESTLNNTPRLYYAHLMLSNESASRVSKSPPPTSEFTSPASNRELVSDSQRPSFHTLQCSPFAFPSTSVTNAQSASENMTSANDAITISGLNYVTIDSVQTKALSELERELRGATGSESSSYSVPDPSSRRATIARTGMLSATLPGPSITSDTFSRGRAVERSSSHSGTGSGSKNGKFDGLGAWLPVRVWSRLVHSLSLHHTPSTDQNRNEKHGGQRRRANGSSKEVESVIVASTSLQN</sequence>
<feature type="region of interest" description="Disordered" evidence="1">
    <location>
        <begin position="335"/>
        <end position="372"/>
    </location>
</feature>
<feature type="compositionally biased region" description="Polar residues" evidence="1">
    <location>
        <begin position="871"/>
        <end position="887"/>
    </location>
</feature>
<reference evidence="2 3" key="1">
    <citation type="submission" date="2019-04" db="EMBL/GenBank/DDBJ databases">
        <title>Annotation for the trematode Fasciola gigantica.</title>
        <authorList>
            <person name="Choi Y.-J."/>
        </authorList>
    </citation>
    <scope>NUCLEOTIDE SEQUENCE [LARGE SCALE GENOMIC DNA]</scope>
    <source>
        <strain evidence="2">Uganda_cow_1</strain>
    </source>
</reference>